<reference evidence="2 4" key="1">
    <citation type="submission" date="2018-08" db="EMBL/GenBank/DDBJ databases">
        <title>A genome reference for cultivated species of the human gut microbiota.</title>
        <authorList>
            <person name="Zou Y."/>
            <person name="Xue W."/>
            <person name="Luo G."/>
        </authorList>
    </citation>
    <scope>NUCLEOTIDE SEQUENCE [LARGE SCALE GENOMIC DNA]</scope>
    <source>
        <strain evidence="2 4">AF26-4BH</strain>
        <strain evidence="1">TF05-5AC</strain>
    </source>
</reference>
<evidence type="ECO:0000313" key="3">
    <source>
        <dbReference type="Proteomes" id="UP000260812"/>
    </source>
</evidence>
<keyword evidence="3" id="KW-1185">Reference proteome</keyword>
<dbReference type="AlphaFoldDB" id="A0A3E3J3S5"/>
<accession>A0A3E3J3S5</accession>
<dbReference type="EMBL" id="QVLV01000002">
    <property type="protein sequence ID" value="RGE64211.1"/>
    <property type="molecule type" value="Genomic_DNA"/>
</dbReference>
<protein>
    <submittedName>
        <fullName evidence="2">Uncharacterized protein</fullName>
    </submittedName>
</protein>
<evidence type="ECO:0000313" key="2">
    <source>
        <dbReference type="EMBL" id="RGE73984.1"/>
    </source>
</evidence>
<evidence type="ECO:0000313" key="4">
    <source>
        <dbReference type="Proteomes" id="UP000261166"/>
    </source>
</evidence>
<sequence length="69" mass="7776">MPDFREEKRSLWRTFSSLFLNIIICCRIRHAPYSPEKGGFSGGSRSCKGDCRLPEGAFCQLSQEGIAFS</sequence>
<dbReference type="Proteomes" id="UP000261166">
    <property type="component" value="Unassembled WGS sequence"/>
</dbReference>
<dbReference type="EMBL" id="QVLU01000002">
    <property type="protein sequence ID" value="RGE73984.1"/>
    <property type="molecule type" value="Genomic_DNA"/>
</dbReference>
<proteinExistence type="predicted"/>
<gene>
    <name evidence="2" type="ORF">DWY69_02520</name>
    <name evidence="1" type="ORF">DXC51_03820</name>
</gene>
<name>A0A3E3J3S5_9FIRM</name>
<evidence type="ECO:0000313" key="1">
    <source>
        <dbReference type="EMBL" id="RGE64211.1"/>
    </source>
</evidence>
<organism evidence="2 4">
    <name type="scientific">Eisenbergiella massiliensis</name>
    <dbReference type="NCBI Taxonomy" id="1720294"/>
    <lineage>
        <taxon>Bacteria</taxon>
        <taxon>Bacillati</taxon>
        <taxon>Bacillota</taxon>
        <taxon>Clostridia</taxon>
        <taxon>Lachnospirales</taxon>
        <taxon>Lachnospiraceae</taxon>
        <taxon>Eisenbergiella</taxon>
    </lineage>
</organism>
<dbReference type="Proteomes" id="UP000260812">
    <property type="component" value="Unassembled WGS sequence"/>
</dbReference>
<comment type="caution">
    <text evidence="2">The sequence shown here is derived from an EMBL/GenBank/DDBJ whole genome shotgun (WGS) entry which is preliminary data.</text>
</comment>